<keyword evidence="3" id="KW-1185">Reference proteome</keyword>
<organism evidence="2 3">
    <name type="scientific">Microlunatus soli</name>
    <dbReference type="NCBI Taxonomy" id="630515"/>
    <lineage>
        <taxon>Bacteria</taxon>
        <taxon>Bacillati</taxon>
        <taxon>Actinomycetota</taxon>
        <taxon>Actinomycetes</taxon>
        <taxon>Propionibacteriales</taxon>
        <taxon>Propionibacteriaceae</taxon>
        <taxon>Microlunatus</taxon>
    </lineage>
</organism>
<dbReference type="SUPFAM" id="SSF75011">
    <property type="entry name" value="3-carboxy-cis,cis-mucoante lactonizing enzyme"/>
    <property type="match status" value="1"/>
</dbReference>
<name>A0A1H2AMM9_9ACTN</name>
<sequence length="305" mass="32787">MTIQLARRSRGVAAMIAVAVTLAVLPWTAAAEPGYTVIGTVTDPELIEPSGLAASRVNPGVLYTHGEDNPYVVALDSTDASVVGRYRADLVPWDWEDAAVGPCPTGSCIYFGDIGKESGRAGPQPTTFAIHRVAEPDLAEGESSGTLHVDTFRFAYPDGAKNAEALMVHPVNGRIYVLTKSNTGWSGIYTFPKRVPQPGDGIATLRKVGELQLPTREGDTNFSKVTAAAIHPKADRFLIRTYKAVYEFGRPGKDLDKAFVADPVRLVDTAERQGETIEYAPDGSGYFTMGEENAPPYTLKFVAHG</sequence>
<dbReference type="OrthoDB" id="9801244at2"/>
<feature type="signal peptide" evidence="1">
    <location>
        <begin position="1"/>
        <end position="31"/>
    </location>
</feature>
<feature type="chain" id="PRO_5009269000" description="Esterase-like activity of phytase" evidence="1">
    <location>
        <begin position="32"/>
        <end position="305"/>
    </location>
</feature>
<dbReference type="STRING" id="630515.SAMN04489812_6059"/>
<evidence type="ECO:0008006" key="4">
    <source>
        <dbReference type="Google" id="ProtNLM"/>
    </source>
</evidence>
<evidence type="ECO:0000313" key="3">
    <source>
        <dbReference type="Proteomes" id="UP000199103"/>
    </source>
</evidence>
<reference evidence="2 3" key="1">
    <citation type="submission" date="2016-10" db="EMBL/GenBank/DDBJ databases">
        <authorList>
            <person name="de Groot N.N."/>
        </authorList>
    </citation>
    <scope>NUCLEOTIDE SEQUENCE [LARGE SCALE GENOMIC DNA]</scope>
    <source>
        <strain evidence="2 3">DSM 21800</strain>
    </source>
</reference>
<evidence type="ECO:0000256" key="1">
    <source>
        <dbReference type="SAM" id="SignalP"/>
    </source>
</evidence>
<dbReference type="Proteomes" id="UP000199103">
    <property type="component" value="Chromosome I"/>
</dbReference>
<dbReference type="AlphaFoldDB" id="A0A1H2AMM9"/>
<protein>
    <recommendedName>
        <fullName evidence="4">Esterase-like activity of phytase</fullName>
    </recommendedName>
</protein>
<keyword evidence="1" id="KW-0732">Signal</keyword>
<proteinExistence type="predicted"/>
<dbReference type="RefSeq" id="WP_157683876.1">
    <property type="nucleotide sequence ID" value="NZ_LT629772.1"/>
</dbReference>
<dbReference type="EMBL" id="LT629772">
    <property type="protein sequence ID" value="SDT47087.1"/>
    <property type="molecule type" value="Genomic_DNA"/>
</dbReference>
<accession>A0A1H2AMM9</accession>
<evidence type="ECO:0000313" key="2">
    <source>
        <dbReference type="EMBL" id="SDT47087.1"/>
    </source>
</evidence>
<gene>
    <name evidence="2" type="ORF">SAMN04489812_6059</name>
</gene>